<dbReference type="AlphaFoldDB" id="A0A9P6TD64"/>
<organism evidence="3 4">
    <name type="scientific">Cronartium quercuum f. sp. fusiforme G11</name>
    <dbReference type="NCBI Taxonomy" id="708437"/>
    <lineage>
        <taxon>Eukaryota</taxon>
        <taxon>Fungi</taxon>
        <taxon>Dikarya</taxon>
        <taxon>Basidiomycota</taxon>
        <taxon>Pucciniomycotina</taxon>
        <taxon>Pucciniomycetes</taxon>
        <taxon>Pucciniales</taxon>
        <taxon>Coleosporiaceae</taxon>
        <taxon>Cronartium</taxon>
    </lineage>
</organism>
<gene>
    <name evidence="3" type="ORF">CROQUDRAFT_656033</name>
</gene>
<keyword evidence="2" id="KW-0812">Transmembrane</keyword>
<dbReference type="EMBL" id="MU167247">
    <property type="protein sequence ID" value="KAG0147474.1"/>
    <property type="molecule type" value="Genomic_DNA"/>
</dbReference>
<feature type="compositionally biased region" description="Polar residues" evidence="1">
    <location>
        <begin position="194"/>
        <end position="213"/>
    </location>
</feature>
<name>A0A9P6TD64_9BASI</name>
<keyword evidence="4" id="KW-1185">Reference proteome</keyword>
<evidence type="ECO:0000313" key="4">
    <source>
        <dbReference type="Proteomes" id="UP000886653"/>
    </source>
</evidence>
<feature type="region of interest" description="Disordered" evidence="1">
    <location>
        <begin position="183"/>
        <end position="213"/>
    </location>
</feature>
<evidence type="ECO:0000256" key="1">
    <source>
        <dbReference type="SAM" id="MobiDB-lite"/>
    </source>
</evidence>
<feature type="transmembrane region" description="Helical" evidence="2">
    <location>
        <begin position="220"/>
        <end position="238"/>
    </location>
</feature>
<keyword evidence="2" id="KW-1133">Transmembrane helix</keyword>
<sequence length="494" mass="55337">MNNSDPPNKRTAALIHLHSNQSTITPPPLTLIGANIRPDLIETQQEQEQEQEQEHSPSVDEHQDIFLPLTTSTDFIFPNNITPQHSRHHSRVHSRNLSVYFPRPGTTTNPTTPSFLPPTPQSPVQLIDIPSAKSNHDLKSSPHSTISTATTTTTNTTTTKPRRGHHHRHSLSHNFFPFLPNLKQNQSPCPPTPSSAIPKTVPSSTHHTQSLKPKSHSVNSYKLVISFITLCSGIILWLSGSIAHIGLGYLIVSDAMWLTWLNLYEPKHTSLRRPFGSGRDKVLARFTRSIYLLFAGMYICKETLELNILSHSHHQASVGGRSLIQLCLLIVILTTSLFNENEHIQNKLDRYSTSIFSTILFLTSILLSPSDQDLLINPITILQLISILNQSIPESLSNGSLLLQTSPTSNEFKQTQQSIKTSLDFIKRSETRVVKTFKPKLWRLNENELIGHIQLGLKLNQISGHDLIRLIGSIKSTLNDQNIDDDILIDIVNV</sequence>
<accession>A0A9P6TD64</accession>
<dbReference type="Proteomes" id="UP000886653">
    <property type="component" value="Unassembled WGS sequence"/>
</dbReference>
<protein>
    <submittedName>
        <fullName evidence="3">Uncharacterized protein</fullName>
    </submittedName>
</protein>
<evidence type="ECO:0000313" key="3">
    <source>
        <dbReference type="EMBL" id="KAG0147474.1"/>
    </source>
</evidence>
<proteinExistence type="predicted"/>
<comment type="caution">
    <text evidence="3">The sequence shown here is derived from an EMBL/GenBank/DDBJ whole genome shotgun (WGS) entry which is preliminary data.</text>
</comment>
<feature type="region of interest" description="Disordered" evidence="1">
    <location>
        <begin position="133"/>
        <end position="169"/>
    </location>
</feature>
<feature type="compositionally biased region" description="Basic residues" evidence="1">
    <location>
        <begin position="160"/>
        <end position="169"/>
    </location>
</feature>
<reference evidence="3" key="1">
    <citation type="submission" date="2013-11" db="EMBL/GenBank/DDBJ databases">
        <title>Genome sequence of the fusiform rust pathogen reveals effectors for host alternation and coevolution with pine.</title>
        <authorList>
            <consortium name="DOE Joint Genome Institute"/>
            <person name="Smith K."/>
            <person name="Pendleton A."/>
            <person name="Kubisiak T."/>
            <person name="Anderson C."/>
            <person name="Salamov A."/>
            <person name="Aerts A."/>
            <person name="Riley R."/>
            <person name="Clum A."/>
            <person name="Lindquist E."/>
            <person name="Ence D."/>
            <person name="Campbell M."/>
            <person name="Kronenberg Z."/>
            <person name="Feau N."/>
            <person name="Dhillon B."/>
            <person name="Hamelin R."/>
            <person name="Burleigh J."/>
            <person name="Smith J."/>
            <person name="Yandell M."/>
            <person name="Nelson C."/>
            <person name="Grigoriev I."/>
            <person name="Davis J."/>
        </authorList>
    </citation>
    <scope>NUCLEOTIDE SEQUENCE</scope>
    <source>
        <strain evidence="3">G11</strain>
    </source>
</reference>
<keyword evidence="2" id="KW-0472">Membrane</keyword>
<feature type="compositionally biased region" description="Low complexity" evidence="1">
    <location>
        <begin position="145"/>
        <end position="159"/>
    </location>
</feature>
<evidence type="ECO:0000256" key="2">
    <source>
        <dbReference type="SAM" id="Phobius"/>
    </source>
</evidence>
<dbReference type="OrthoDB" id="2503837at2759"/>